<gene>
    <name evidence="10" type="ORF">scyTo_0009372</name>
</gene>
<evidence type="ECO:0000259" key="9">
    <source>
        <dbReference type="PROSITE" id="PS50011"/>
    </source>
</evidence>
<dbReference type="PROSITE" id="PS50011">
    <property type="entry name" value="PROTEIN_KINASE_DOM"/>
    <property type="match status" value="1"/>
</dbReference>
<evidence type="ECO:0000256" key="7">
    <source>
        <dbReference type="PROSITE-ProRule" id="PRU10141"/>
    </source>
</evidence>
<dbReference type="InterPro" id="IPR000719">
    <property type="entry name" value="Prot_kinase_dom"/>
</dbReference>
<feature type="domain" description="Protein kinase" evidence="9">
    <location>
        <begin position="62"/>
        <end position="317"/>
    </location>
</feature>
<dbReference type="InterPro" id="IPR011009">
    <property type="entry name" value="Kinase-like_dom_sf"/>
</dbReference>
<keyword evidence="5" id="KW-0418">Kinase</keyword>
<keyword evidence="3" id="KW-0808">Transferase</keyword>
<keyword evidence="11" id="KW-1185">Reference proteome</keyword>
<proteinExistence type="predicted"/>
<dbReference type="GO" id="GO:0005524">
    <property type="term" value="F:ATP binding"/>
    <property type="evidence" value="ECO:0007669"/>
    <property type="project" value="UniProtKB-UniRule"/>
</dbReference>
<name>A0A401NL55_SCYTO</name>
<dbReference type="SUPFAM" id="SSF141571">
    <property type="entry name" value="Pentapeptide repeat-like"/>
    <property type="match status" value="1"/>
</dbReference>
<dbReference type="STRING" id="75743.A0A401NL55"/>
<feature type="region of interest" description="Disordered" evidence="8">
    <location>
        <begin position="584"/>
        <end position="607"/>
    </location>
</feature>
<reference evidence="10 11" key="1">
    <citation type="journal article" date="2018" name="Nat. Ecol. Evol.">
        <title>Shark genomes provide insights into elasmobranch evolution and the origin of vertebrates.</title>
        <authorList>
            <person name="Hara Y"/>
            <person name="Yamaguchi K"/>
            <person name="Onimaru K"/>
            <person name="Kadota M"/>
            <person name="Koyanagi M"/>
            <person name="Keeley SD"/>
            <person name="Tatsumi K"/>
            <person name="Tanaka K"/>
            <person name="Motone F"/>
            <person name="Kageyama Y"/>
            <person name="Nozu R"/>
            <person name="Adachi N"/>
            <person name="Nishimura O"/>
            <person name="Nakagawa R"/>
            <person name="Tanegashima C"/>
            <person name="Kiyatake I"/>
            <person name="Matsumoto R"/>
            <person name="Murakumo K"/>
            <person name="Nishida K"/>
            <person name="Terakita A"/>
            <person name="Kuratani S"/>
            <person name="Sato K"/>
            <person name="Hyodo S Kuraku.S."/>
        </authorList>
    </citation>
    <scope>NUCLEOTIDE SEQUENCE [LARGE SCALE GENOMIC DNA]</scope>
</reference>
<dbReference type="SUPFAM" id="SSF56112">
    <property type="entry name" value="Protein kinase-like (PK-like)"/>
    <property type="match status" value="1"/>
</dbReference>
<evidence type="ECO:0000256" key="1">
    <source>
        <dbReference type="ARBA" id="ARBA00012513"/>
    </source>
</evidence>
<dbReference type="FunFam" id="3.30.200.20:FF:000042">
    <property type="entry name" value="Aurora kinase A"/>
    <property type="match status" value="1"/>
</dbReference>
<organism evidence="10 11">
    <name type="scientific">Scyliorhinus torazame</name>
    <name type="common">Cloudy catshark</name>
    <name type="synonym">Catulus torazame</name>
    <dbReference type="NCBI Taxonomy" id="75743"/>
    <lineage>
        <taxon>Eukaryota</taxon>
        <taxon>Metazoa</taxon>
        <taxon>Chordata</taxon>
        <taxon>Craniata</taxon>
        <taxon>Vertebrata</taxon>
        <taxon>Chondrichthyes</taxon>
        <taxon>Elasmobranchii</taxon>
        <taxon>Galeomorphii</taxon>
        <taxon>Galeoidea</taxon>
        <taxon>Carcharhiniformes</taxon>
        <taxon>Scyliorhinidae</taxon>
        <taxon>Scyliorhinus</taxon>
    </lineage>
</organism>
<evidence type="ECO:0000256" key="8">
    <source>
        <dbReference type="SAM" id="MobiDB-lite"/>
    </source>
</evidence>
<feature type="binding site" evidence="7">
    <location>
        <position position="91"/>
    </location>
    <ligand>
        <name>ATP</name>
        <dbReference type="ChEBI" id="CHEBI:30616"/>
    </ligand>
</feature>
<evidence type="ECO:0000256" key="3">
    <source>
        <dbReference type="ARBA" id="ARBA00022679"/>
    </source>
</evidence>
<protein>
    <recommendedName>
        <fullName evidence="1">non-specific serine/threonine protein kinase</fullName>
        <ecNumber evidence="1">2.7.11.1</ecNumber>
    </recommendedName>
</protein>
<evidence type="ECO:0000256" key="4">
    <source>
        <dbReference type="ARBA" id="ARBA00022741"/>
    </source>
</evidence>
<dbReference type="Proteomes" id="UP000288216">
    <property type="component" value="Unassembled WGS sequence"/>
</dbReference>
<dbReference type="OrthoDB" id="40902at2759"/>
<evidence type="ECO:0000256" key="6">
    <source>
        <dbReference type="ARBA" id="ARBA00022840"/>
    </source>
</evidence>
<dbReference type="PROSITE" id="PS00108">
    <property type="entry name" value="PROTEIN_KINASE_ST"/>
    <property type="match status" value="1"/>
</dbReference>
<sequence length="623" mass="67581">MSVKLDWGQGSRSSHISVRKEHLTSHSSRSIGLPELTAETMGRKEESVCSWKKQTANITDSFQLMELLGSGAFSDVYLAKERTTDKMIALKCVQKNKNNANDLALENEIAVLRKIKHENIVALEDIYESPTHFYLVMQLVSGGELFDRILEREVYSEKDAIILIRQILNAVKYLHDNGIVHRDLKPENLLYYDSDENSKIMISDFGLSKILDSGVMSTACGTPGYVAPEVLRQKPYDKAVDCWSIGVIAYILLCGYPPFYEETEFKLFDRILKADYKFDSPFWDDISEHAKAFIRHMLEKDPTKRFTCEQALRHPWIAENTTPLQDICHPVGIQITKNFARSKWKQIINTVLIVKHMKQLQLSQASGCSSSQGDSKRSCLQVSENLSKHSASNFSTLGPATLGPALLGPAPLEPTMLGPATLRPATLGPATLGPATLGPALLGPALLGPAPLEPAMLGPATLGPATLGPATLGPATLGPATLGPALLGPASLEPAMLGPATLGPATLGPATLRPNKIVNQSTASNCVTMEPPHQKTSESALVCAASGVKKSNGTSKQDMAVSCAVNDNARIGITVRGTQSDVSNITTKARPPSKINGHCQSTSHPKMISRKRHNIKTSVCFIM</sequence>
<dbReference type="Gene3D" id="1.10.510.10">
    <property type="entry name" value="Transferase(Phosphotransferase) domain 1"/>
    <property type="match status" value="1"/>
</dbReference>
<dbReference type="EMBL" id="BFAA01003806">
    <property type="protein sequence ID" value="GCB61608.1"/>
    <property type="molecule type" value="Genomic_DNA"/>
</dbReference>
<dbReference type="Pfam" id="PF00069">
    <property type="entry name" value="Pkinase"/>
    <property type="match status" value="1"/>
</dbReference>
<dbReference type="InterPro" id="IPR017441">
    <property type="entry name" value="Protein_kinase_ATP_BS"/>
</dbReference>
<evidence type="ECO:0000313" key="11">
    <source>
        <dbReference type="Proteomes" id="UP000288216"/>
    </source>
</evidence>
<dbReference type="PROSITE" id="PS00107">
    <property type="entry name" value="PROTEIN_KINASE_ATP"/>
    <property type="match status" value="1"/>
</dbReference>
<keyword evidence="6 7" id="KW-0067">ATP-binding</keyword>
<accession>A0A401NL55</accession>
<dbReference type="SMART" id="SM00220">
    <property type="entry name" value="S_TKc"/>
    <property type="match status" value="1"/>
</dbReference>
<dbReference type="GO" id="GO:0004674">
    <property type="term" value="F:protein serine/threonine kinase activity"/>
    <property type="evidence" value="ECO:0007669"/>
    <property type="project" value="UniProtKB-KW"/>
</dbReference>
<dbReference type="AlphaFoldDB" id="A0A401NL55"/>
<dbReference type="OMA" id="MAMRPVY"/>
<keyword evidence="2" id="KW-0723">Serine/threonine-protein kinase</keyword>
<dbReference type="Gene3D" id="3.30.200.20">
    <property type="entry name" value="Phosphorylase Kinase, domain 1"/>
    <property type="match status" value="1"/>
</dbReference>
<evidence type="ECO:0000313" key="10">
    <source>
        <dbReference type="EMBL" id="GCB61608.1"/>
    </source>
</evidence>
<dbReference type="EC" id="2.7.11.1" evidence="1"/>
<keyword evidence="4 7" id="KW-0547">Nucleotide-binding</keyword>
<evidence type="ECO:0000256" key="5">
    <source>
        <dbReference type="ARBA" id="ARBA00022777"/>
    </source>
</evidence>
<evidence type="ECO:0000256" key="2">
    <source>
        <dbReference type="ARBA" id="ARBA00022527"/>
    </source>
</evidence>
<comment type="caution">
    <text evidence="10">The sequence shown here is derived from an EMBL/GenBank/DDBJ whole genome shotgun (WGS) entry which is preliminary data.</text>
</comment>
<dbReference type="FunFam" id="1.10.510.10:FF:000026">
    <property type="entry name" value="Calcium/calmodulin-dependent protein kinase type 1"/>
    <property type="match status" value="1"/>
</dbReference>
<dbReference type="InterPro" id="IPR008271">
    <property type="entry name" value="Ser/Thr_kinase_AS"/>
</dbReference>
<dbReference type="PANTHER" id="PTHR24347">
    <property type="entry name" value="SERINE/THREONINE-PROTEIN KINASE"/>
    <property type="match status" value="1"/>
</dbReference>